<evidence type="ECO:0000313" key="2">
    <source>
        <dbReference type="Proteomes" id="UP001620626"/>
    </source>
</evidence>
<reference evidence="1 2" key="1">
    <citation type="submission" date="2024-10" db="EMBL/GenBank/DDBJ databases">
        <authorList>
            <person name="Kim D."/>
        </authorList>
    </citation>
    <scope>NUCLEOTIDE SEQUENCE [LARGE SCALE GENOMIC DNA]</scope>
    <source>
        <strain evidence="1">BH-2024</strain>
    </source>
</reference>
<name>A0ABD2KPJ2_9BILA</name>
<evidence type="ECO:0000313" key="1">
    <source>
        <dbReference type="EMBL" id="KAL3104622.1"/>
    </source>
</evidence>
<dbReference type="Proteomes" id="UP001620626">
    <property type="component" value="Unassembled WGS sequence"/>
</dbReference>
<proteinExistence type="predicted"/>
<sequence>MPHLSHPFPNCAIVVSYSPKCHPFLTHFPIVPLSFPIPLFQNANLFHSFPNCAIVVSYSPKCHPFSHSFPNCAIVVSYSPLSKCHPFLTHFPIVPLSFSYSLNATPFSLISQLCHCRFPFPSFKMPPLSHSFPNCAIVVSYSPKSHPFSPISNCAIVVSYSPKCHPFLTHFPIVPLSFPIPLNATLFSPISNCAIVVSYSPKCHPFLTHFPIVPSPFPIPLFQNATPFSPISQLCHCRFLFP</sequence>
<accession>A0ABD2KPJ2</accession>
<comment type="caution">
    <text evidence="1">The sequence shown here is derived from an EMBL/GenBank/DDBJ whole genome shotgun (WGS) entry which is preliminary data.</text>
</comment>
<dbReference type="EMBL" id="JBICBT010000704">
    <property type="protein sequence ID" value="KAL3104622.1"/>
    <property type="molecule type" value="Genomic_DNA"/>
</dbReference>
<dbReference type="AlphaFoldDB" id="A0ABD2KPJ2"/>
<gene>
    <name evidence="1" type="ORF">niasHT_022333</name>
</gene>
<protein>
    <submittedName>
        <fullName evidence="1">Uncharacterized protein</fullName>
    </submittedName>
</protein>
<organism evidence="1 2">
    <name type="scientific">Heterodera trifolii</name>
    <dbReference type="NCBI Taxonomy" id="157864"/>
    <lineage>
        <taxon>Eukaryota</taxon>
        <taxon>Metazoa</taxon>
        <taxon>Ecdysozoa</taxon>
        <taxon>Nematoda</taxon>
        <taxon>Chromadorea</taxon>
        <taxon>Rhabditida</taxon>
        <taxon>Tylenchina</taxon>
        <taxon>Tylenchomorpha</taxon>
        <taxon>Tylenchoidea</taxon>
        <taxon>Heteroderidae</taxon>
        <taxon>Heteroderinae</taxon>
        <taxon>Heterodera</taxon>
    </lineage>
</organism>
<keyword evidence="2" id="KW-1185">Reference proteome</keyword>